<feature type="domain" description="Tetratrico peptide repeat group 5" evidence="2">
    <location>
        <begin position="214"/>
        <end position="297"/>
    </location>
</feature>
<keyword evidence="4" id="KW-1185">Reference proteome</keyword>
<accession>A0ABS1FBF2</accession>
<evidence type="ECO:0000313" key="3">
    <source>
        <dbReference type="EMBL" id="MBK1840724.1"/>
    </source>
</evidence>
<evidence type="ECO:0000259" key="2">
    <source>
        <dbReference type="Pfam" id="PF12688"/>
    </source>
</evidence>
<comment type="caution">
    <text evidence="3">The sequence shown here is derived from an EMBL/GenBank/DDBJ whole genome shotgun (WGS) entry which is preliminary data.</text>
</comment>
<proteinExistence type="predicted"/>
<dbReference type="PROSITE" id="PS50005">
    <property type="entry name" value="TPR"/>
    <property type="match status" value="3"/>
</dbReference>
<feature type="repeat" description="TPR" evidence="1">
    <location>
        <begin position="72"/>
        <end position="105"/>
    </location>
</feature>
<dbReference type="EMBL" id="JAENHM010000069">
    <property type="protein sequence ID" value="MBK1840724.1"/>
    <property type="molecule type" value="Genomic_DNA"/>
</dbReference>
<organism evidence="3 4">
    <name type="scientific">Azospirillum endophyticum</name>
    <dbReference type="NCBI Taxonomy" id="2800326"/>
    <lineage>
        <taxon>Bacteria</taxon>
        <taxon>Pseudomonadati</taxon>
        <taxon>Pseudomonadota</taxon>
        <taxon>Alphaproteobacteria</taxon>
        <taxon>Rhodospirillales</taxon>
        <taxon>Azospirillaceae</taxon>
        <taxon>Azospirillum</taxon>
    </lineage>
</organism>
<dbReference type="Proteomes" id="UP000652760">
    <property type="component" value="Unassembled WGS sequence"/>
</dbReference>
<dbReference type="Pfam" id="PF12688">
    <property type="entry name" value="TPR_5"/>
    <property type="match status" value="1"/>
</dbReference>
<reference evidence="4" key="1">
    <citation type="submission" date="2021-01" db="EMBL/GenBank/DDBJ databases">
        <title>Genome public.</title>
        <authorList>
            <person name="Liu C."/>
            <person name="Sun Q."/>
        </authorList>
    </citation>
    <scope>NUCLEOTIDE SEQUENCE [LARGE SCALE GENOMIC DNA]</scope>
    <source>
        <strain evidence="4">YIM B02556</strain>
    </source>
</reference>
<evidence type="ECO:0000256" key="1">
    <source>
        <dbReference type="PROSITE-ProRule" id="PRU00339"/>
    </source>
</evidence>
<dbReference type="InterPro" id="IPR019734">
    <property type="entry name" value="TPR_rpt"/>
</dbReference>
<feature type="repeat" description="TPR" evidence="1">
    <location>
        <begin position="177"/>
        <end position="210"/>
    </location>
</feature>
<sequence length="644" mass="71056">MPTVAEALQIALELYRAGRLDDVRTLTTRILEADPRTAAALHLLGLADRRQGRLQEAAERFRAALAIAPEMADVRCNLGGVLATLGQVDAAAASQRRALALDPALEAAHHGLASLLCSRGGPRDWMAAAASFRRILRLQPDRADIFHDLGIALRQYGAVELAVASQRNALAHAPGFAAALGNLGNGLVELGRLDEALVCFRRSLAVEPERAATLYNQANAQYAAGQSETAAESYARAARNGLPQALTRLADVLTILGREADAEAVLRLALTTAGSDIPGAIDMLSALLVRQGRHEESRRFFADYRYPHVADPNTFRLECMTAVAESWLAAGEVDHAVEVLAGVHGHGSRFFTVKSIAGLQQVLAKQGRRLVRPVNPDPSQPRVCSSTLATHGRFAHNVLEYVLLRLYAEKFSYRLETPDWVGGHYFELDDPKPSGGLKPLSFGRRILNDLVTGRRDDPRPDVDILSPLFLFEHREEWRERVQSWLRPRPEWLPYVDPVMQALKRRGNTVVALHIRRGDFVWFRYTITETSWYVDWLKALWPTLDRPVLYIATDDPATIADFAEFAPTSLADLAKDGAAEPWTGLEFLQDFHVLMNADVLGVSAQSGYSQLAALLNRDARLFVEPDAAAQRIRPYSPWTVSSDTP</sequence>
<dbReference type="Pfam" id="PF13432">
    <property type="entry name" value="TPR_16"/>
    <property type="match status" value="1"/>
</dbReference>
<evidence type="ECO:0000313" key="4">
    <source>
        <dbReference type="Proteomes" id="UP000652760"/>
    </source>
</evidence>
<dbReference type="Pfam" id="PF13374">
    <property type="entry name" value="TPR_10"/>
    <property type="match status" value="1"/>
</dbReference>
<dbReference type="Gene3D" id="1.25.40.10">
    <property type="entry name" value="Tetratricopeptide repeat domain"/>
    <property type="match status" value="1"/>
</dbReference>
<dbReference type="InterPro" id="IPR011990">
    <property type="entry name" value="TPR-like_helical_dom_sf"/>
</dbReference>
<dbReference type="InterPro" id="IPR037919">
    <property type="entry name" value="OGT"/>
</dbReference>
<dbReference type="PANTHER" id="PTHR44366">
    <property type="entry name" value="UDP-N-ACETYLGLUCOSAMINE--PEPTIDE N-ACETYLGLUCOSAMINYLTRANSFERASE 110 KDA SUBUNIT"/>
    <property type="match status" value="1"/>
</dbReference>
<protein>
    <submittedName>
        <fullName evidence="3">Tetratricopeptide repeat protein</fullName>
    </submittedName>
</protein>
<gene>
    <name evidence="3" type="ORF">JHL17_25290</name>
</gene>
<feature type="repeat" description="TPR" evidence="1">
    <location>
        <begin position="38"/>
        <end position="71"/>
    </location>
</feature>
<name>A0ABS1FBF2_9PROT</name>
<dbReference type="SUPFAM" id="SSF48452">
    <property type="entry name" value="TPR-like"/>
    <property type="match status" value="2"/>
</dbReference>
<keyword evidence="1" id="KW-0802">TPR repeat</keyword>
<dbReference type="SMART" id="SM00028">
    <property type="entry name" value="TPR"/>
    <property type="match status" value="5"/>
</dbReference>
<dbReference type="InterPro" id="IPR041656">
    <property type="entry name" value="TPR_5"/>
</dbReference>
<dbReference type="PANTHER" id="PTHR44366:SF1">
    <property type="entry name" value="UDP-N-ACETYLGLUCOSAMINE--PEPTIDE N-ACETYLGLUCOSAMINYLTRANSFERASE 110 KDA SUBUNIT"/>
    <property type="match status" value="1"/>
</dbReference>
<dbReference type="Gene3D" id="3.40.50.11350">
    <property type="match status" value="1"/>
</dbReference>